<gene>
    <name evidence="3" type="ORF">COCON_G00183770</name>
</gene>
<dbReference type="AlphaFoldDB" id="A0A9Q1D5S4"/>
<dbReference type="OrthoDB" id="6088188at2759"/>
<reference evidence="3" key="1">
    <citation type="journal article" date="2023" name="Science">
        <title>Genome structures resolve the early diversification of teleost fishes.</title>
        <authorList>
            <person name="Parey E."/>
            <person name="Louis A."/>
            <person name="Montfort J."/>
            <person name="Bouchez O."/>
            <person name="Roques C."/>
            <person name="Iampietro C."/>
            <person name="Lluch J."/>
            <person name="Castinel A."/>
            <person name="Donnadieu C."/>
            <person name="Desvignes T."/>
            <person name="Floi Bucao C."/>
            <person name="Jouanno E."/>
            <person name="Wen M."/>
            <person name="Mejri S."/>
            <person name="Dirks R."/>
            <person name="Jansen H."/>
            <person name="Henkel C."/>
            <person name="Chen W.J."/>
            <person name="Zahm M."/>
            <person name="Cabau C."/>
            <person name="Klopp C."/>
            <person name="Thompson A.W."/>
            <person name="Robinson-Rechavi M."/>
            <person name="Braasch I."/>
            <person name="Lecointre G."/>
            <person name="Bobe J."/>
            <person name="Postlethwait J.H."/>
            <person name="Berthelot C."/>
            <person name="Roest Crollius H."/>
            <person name="Guiguen Y."/>
        </authorList>
    </citation>
    <scope>NUCLEOTIDE SEQUENCE</scope>
    <source>
        <strain evidence="3">Concon-B</strain>
    </source>
</reference>
<dbReference type="InterPro" id="IPR043444">
    <property type="entry name" value="TESPA1-like"/>
</dbReference>
<feature type="region of interest" description="Disordered" evidence="1">
    <location>
        <begin position="1"/>
        <end position="40"/>
    </location>
</feature>
<organism evidence="3 4">
    <name type="scientific">Conger conger</name>
    <name type="common">Conger eel</name>
    <name type="synonym">Muraena conger</name>
    <dbReference type="NCBI Taxonomy" id="82655"/>
    <lineage>
        <taxon>Eukaryota</taxon>
        <taxon>Metazoa</taxon>
        <taxon>Chordata</taxon>
        <taxon>Craniata</taxon>
        <taxon>Vertebrata</taxon>
        <taxon>Euteleostomi</taxon>
        <taxon>Actinopterygii</taxon>
        <taxon>Neopterygii</taxon>
        <taxon>Teleostei</taxon>
        <taxon>Anguilliformes</taxon>
        <taxon>Congridae</taxon>
        <taxon>Conger</taxon>
    </lineage>
</organism>
<dbReference type="SMART" id="SM01257">
    <property type="entry name" value="KRAP_IP3R_bind"/>
    <property type="match status" value="1"/>
</dbReference>
<dbReference type="Proteomes" id="UP001152803">
    <property type="component" value="Unassembled WGS sequence"/>
</dbReference>
<feature type="region of interest" description="Disordered" evidence="1">
    <location>
        <begin position="390"/>
        <end position="485"/>
    </location>
</feature>
<feature type="region of interest" description="Disordered" evidence="1">
    <location>
        <begin position="292"/>
        <end position="315"/>
    </location>
</feature>
<proteinExistence type="predicted"/>
<evidence type="ECO:0000259" key="2">
    <source>
        <dbReference type="SMART" id="SM01257"/>
    </source>
</evidence>
<accession>A0A9Q1D5S4</accession>
<feature type="compositionally biased region" description="Polar residues" evidence="1">
    <location>
        <begin position="413"/>
        <end position="424"/>
    </location>
</feature>
<feature type="compositionally biased region" description="Basic and acidic residues" evidence="1">
    <location>
        <begin position="1"/>
        <end position="11"/>
    </location>
</feature>
<feature type="domain" description="ITPR-interacting" evidence="2">
    <location>
        <begin position="137"/>
        <end position="303"/>
    </location>
</feature>
<comment type="caution">
    <text evidence="3">The sequence shown here is derived from an EMBL/GenBank/DDBJ whole genome shotgun (WGS) entry which is preliminary data.</text>
</comment>
<name>A0A9Q1D5S4_CONCO</name>
<evidence type="ECO:0000256" key="1">
    <source>
        <dbReference type="SAM" id="MobiDB-lite"/>
    </source>
</evidence>
<dbReference type="InterPro" id="IPR029325">
    <property type="entry name" value="ITPR-bd"/>
</dbReference>
<feature type="compositionally biased region" description="Acidic residues" evidence="1">
    <location>
        <begin position="476"/>
        <end position="485"/>
    </location>
</feature>
<dbReference type="GO" id="GO:0005102">
    <property type="term" value="F:signaling receptor binding"/>
    <property type="evidence" value="ECO:0007669"/>
    <property type="project" value="InterPro"/>
</dbReference>
<evidence type="ECO:0000313" key="4">
    <source>
        <dbReference type="Proteomes" id="UP001152803"/>
    </source>
</evidence>
<dbReference type="EMBL" id="JAFJMO010000013">
    <property type="protein sequence ID" value="KAJ8259365.1"/>
    <property type="molecule type" value="Genomic_DNA"/>
</dbReference>
<dbReference type="PANTHER" id="PTHR17469:SF1">
    <property type="entry name" value="PROTEIN TESPA1"/>
    <property type="match status" value="1"/>
</dbReference>
<dbReference type="Pfam" id="PF14722">
    <property type="entry name" value="KRAP_IP3R_bind"/>
    <property type="match status" value="1"/>
</dbReference>
<evidence type="ECO:0000313" key="3">
    <source>
        <dbReference type="EMBL" id="KAJ8259365.1"/>
    </source>
</evidence>
<keyword evidence="4" id="KW-1185">Reference proteome</keyword>
<sequence length="485" mass="52192">MERQSRTDRRQAWVRSSRHRLTLEDSDPQESGVPTTLSDTLPDDDVFLEGCCAGKIESWLQGCGPGQGSEDPGHVTVESLVKAISSFEDDLSLGAEATVLHIGDHGPHMGTSPRLLPPPRVRQSTLYTSLQQKLSIPFVSLGHSMASSGLSSETSKTASSVSEVLQLCAEDAEEILFQLGFGCDQPHVPARIPARFFSFPSKLRGINFRLFLESQLRRLRDEDPGLSLASRFRQVEVLTAMANAFYSLYSHVSRTPLQKLAPPEPGSALSPAEMRVGPRFFSSVRSEPRSPVERFKDTVSKISTPGPGSDPAEPLTSCLDPCASFAPVPKISQDTICPVIRESVSLAPYRGLPQARSPVGGPRRACRGGAGAGAEQGMLLTVTLPPCRIARPAPDSGGSQNYLSPMRPPSLGQVHSPSDQQANSFELEEVHSAGEDDAGLTDGQTVMAPAPLSAVKRHRDVILREDSVQSDSSGYADEDYNPSSP</sequence>
<dbReference type="PANTHER" id="PTHR17469">
    <property type="entry name" value="SPERM SPECIFIC ANTIGEN 2-RELATED"/>
    <property type="match status" value="1"/>
</dbReference>
<protein>
    <recommendedName>
        <fullName evidence="2">ITPR-interacting domain-containing protein</fullName>
    </recommendedName>
</protein>